<dbReference type="Pfam" id="PF01522">
    <property type="entry name" value="Polysacc_deac_1"/>
    <property type="match status" value="2"/>
</dbReference>
<dbReference type="InterPro" id="IPR011330">
    <property type="entry name" value="Glyco_hydro/deAcase_b/a-brl"/>
</dbReference>
<dbReference type="InterPro" id="IPR051398">
    <property type="entry name" value="Polysacch_Deacetylase"/>
</dbReference>
<dbReference type="Proteomes" id="UP000263993">
    <property type="component" value="Unassembled WGS sequence"/>
</dbReference>
<dbReference type="PROSITE" id="PS51677">
    <property type="entry name" value="NODB"/>
    <property type="match status" value="1"/>
</dbReference>
<name>A0A371B1C5_9BRAD</name>
<dbReference type="PANTHER" id="PTHR34216:SF7">
    <property type="entry name" value="POLY-BETA-1,6-N-ACETYL-D-GLUCOSAMINE N-DEACETYLASE"/>
    <property type="match status" value="1"/>
</dbReference>
<keyword evidence="8" id="KW-1185">Reference proteome</keyword>
<dbReference type="SUPFAM" id="SSF88713">
    <property type="entry name" value="Glycoside hydrolase/deacetylase"/>
    <property type="match status" value="1"/>
</dbReference>
<dbReference type="AlphaFoldDB" id="A0A371B1C5"/>
<organism evidence="7 8">
    <name type="scientific">Undibacter mobilis</name>
    <dbReference type="NCBI Taxonomy" id="2292256"/>
    <lineage>
        <taxon>Bacteria</taxon>
        <taxon>Pseudomonadati</taxon>
        <taxon>Pseudomonadota</taxon>
        <taxon>Alphaproteobacteria</taxon>
        <taxon>Hyphomicrobiales</taxon>
        <taxon>Nitrobacteraceae</taxon>
        <taxon>Undibacter</taxon>
    </lineage>
</organism>
<comment type="similarity">
    <text evidence="2">Belongs to the polysaccharide deacetylase family.</text>
</comment>
<proteinExistence type="inferred from homology"/>
<evidence type="ECO:0000256" key="2">
    <source>
        <dbReference type="ARBA" id="ARBA00010973"/>
    </source>
</evidence>
<keyword evidence="4" id="KW-0732">Signal</keyword>
<evidence type="ECO:0000256" key="4">
    <source>
        <dbReference type="ARBA" id="ARBA00022729"/>
    </source>
</evidence>
<evidence type="ECO:0000256" key="3">
    <source>
        <dbReference type="ARBA" id="ARBA00020071"/>
    </source>
</evidence>
<dbReference type="CDD" id="cd10968">
    <property type="entry name" value="CE4_Mlr8448_like_5s"/>
    <property type="match status" value="1"/>
</dbReference>
<evidence type="ECO:0000256" key="1">
    <source>
        <dbReference type="ARBA" id="ARBA00003236"/>
    </source>
</evidence>
<evidence type="ECO:0000259" key="6">
    <source>
        <dbReference type="PROSITE" id="PS51677"/>
    </source>
</evidence>
<dbReference type="Gene3D" id="3.20.20.370">
    <property type="entry name" value="Glycoside hydrolase/deacetylase"/>
    <property type="match status" value="1"/>
</dbReference>
<sequence length="353" mass="40555">MVNMKKTIIRTALEGLYFTGMHHWMRPVVGGVGCILMLHHVRPPRNDAFQPNRLLEISPVFFEGLLRRLKRRRIDVISLDEMHRRFVERDFGRRFVCITFDDGYKDNLRWAHPLLQQYEMPYTLYIPTSFPDRLGELWWVALEQVVARNQRIGLKVNGAEQFFDARSLGEKRELYDAIYGYLRSMKTEEEVRRTIRDLCATYHVDIPAICEDECMDWQEIAQMADDPLVTIGAHTVSHPMLKKVPSDEAVRAEMEQSRAVIEAALGKRPEHLAYPVGDPTSAGPREFNIAAELGFKTAVTTRPGVLFKAHGDHLMALPRISVNGEYQQQRYVKVLMSGAGTALWNGFRRVNAA</sequence>
<reference evidence="8" key="1">
    <citation type="submission" date="2018-08" db="EMBL/GenBank/DDBJ databases">
        <authorList>
            <person name="Kim S.-J."/>
            <person name="Jung G.-Y."/>
        </authorList>
    </citation>
    <scope>NUCLEOTIDE SEQUENCE [LARGE SCALE GENOMIC DNA]</scope>
    <source>
        <strain evidence="8">GY_H</strain>
    </source>
</reference>
<evidence type="ECO:0000256" key="5">
    <source>
        <dbReference type="ARBA" id="ARBA00032976"/>
    </source>
</evidence>
<gene>
    <name evidence="7" type="ORF">DXH78_19065</name>
</gene>
<comment type="function">
    <text evidence="1">Is involved in generating a small heat-stable compound (Nod), an acylated oligomer of N-acetylglucosamine, that stimulates mitosis in various plant protoplasts.</text>
</comment>
<dbReference type="InterPro" id="IPR002509">
    <property type="entry name" value="NODB_dom"/>
</dbReference>
<dbReference type="PANTHER" id="PTHR34216">
    <property type="match status" value="1"/>
</dbReference>
<feature type="domain" description="NodB homology" evidence="6">
    <location>
        <begin position="94"/>
        <end position="353"/>
    </location>
</feature>
<accession>A0A371B1C5</accession>
<dbReference type="GO" id="GO:0016810">
    <property type="term" value="F:hydrolase activity, acting on carbon-nitrogen (but not peptide) bonds"/>
    <property type="evidence" value="ECO:0007669"/>
    <property type="project" value="InterPro"/>
</dbReference>
<dbReference type="OrthoDB" id="9782872at2"/>
<comment type="caution">
    <text evidence="7">The sequence shown here is derived from an EMBL/GenBank/DDBJ whole genome shotgun (WGS) entry which is preliminary data.</text>
</comment>
<evidence type="ECO:0000313" key="7">
    <source>
        <dbReference type="EMBL" id="RDV01327.1"/>
    </source>
</evidence>
<protein>
    <recommendedName>
        <fullName evidence="3">Chitooligosaccharide deacetylase</fullName>
    </recommendedName>
    <alternativeName>
        <fullName evidence="5">Nodulation protein B</fullName>
    </alternativeName>
</protein>
<dbReference type="GO" id="GO:0005975">
    <property type="term" value="P:carbohydrate metabolic process"/>
    <property type="evidence" value="ECO:0007669"/>
    <property type="project" value="InterPro"/>
</dbReference>
<evidence type="ECO:0000313" key="8">
    <source>
        <dbReference type="Proteomes" id="UP000263993"/>
    </source>
</evidence>
<dbReference type="EMBL" id="QRGO01000003">
    <property type="protein sequence ID" value="RDV01327.1"/>
    <property type="molecule type" value="Genomic_DNA"/>
</dbReference>